<evidence type="ECO:0000313" key="2">
    <source>
        <dbReference type="EMBL" id="CEG48819.1"/>
    </source>
</evidence>
<organism evidence="2 3">
    <name type="scientific">Plasmopara halstedii</name>
    <name type="common">Downy mildew of sunflower</name>
    <dbReference type="NCBI Taxonomy" id="4781"/>
    <lineage>
        <taxon>Eukaryota</taxon>
        <taxon>Sar</taxon>
        <taxon>Stramenopiles</taxon>
        <taxon>Oomycota</taxon>
        <taxon>Peronosporomycetes</taxon>
        <taxon>Peronosporales</taxon>
        <taxon>Peronosporaceae</taxon>
        <taxon>Plasmopara</taxon>
    </lineage>
</organism>
<feature type="transmembrane region" description="Helical" evidence="1">
    <location>
        <begin position="118"/>
        <end position="136"/>
    </location>
</feature>
<reference evidence="3" key="1">
    <citation type="submission" date="2014-09" db="EMBL/GenBank/DDBJ databases">
        <authorList>
            <person name="Sharma Rahul"/>
            <person name="Thines Marco"/>
        </authorList>
    </citation>
    <scope>NUCLEOTIDE SEQUENCE [LARGE SCALE GENOMIC DNA]</scope>
</reference>
<evidence type="ECO:0000256" key="1">
    <source>
        <dbReference type="SAM" id="Phobius"/>
    </source>
</evidence>
<sequence>MNFGFLKAFVIVTFIACTFTSIGANDVVSNDIKTRQSRRLGMFSGIYNFFGMSGDDAAKASAKLAGAGADDVAAQAKTLSTNFMKEMTQLYPDRKSLQRAVKEFTKLPKTKMEKFKKVAKMAGLGIVFALSLYGSYSLSSDLSGPPRTAPQT</sequence>
<protein>
    <submittedName>
        <fullName evidence="2">Uncharacterized protein</fullName>
    </submittedName>
</protein>
<feature type="transmembrane region" description="Helical" evidence="1">
    <location>
        <begin position="6"/>
        <end position="28"/>
    </location>
</feature>
<evidence type="ECO:0000313" key="3">
    <source>
        <dbReference type="Proteomes" id="UP000054928"/>
    </source>
</evidence>
<keyword evidence="3" id="KW-1185">Reference proteome</keyword>
<dbReference type="GeneID" id="36401674"/>
<name>A0A0N7L841_PLAHL</name>
<keyword evidence="1" id="KW-0472">Membrane</keyword>
<keyword evidence="1" id="KW-0812">Transmembrane</keyword>
<dbReference type="RefSeq" id="XP_024585188.1">
    <property type="nucleotide sequence ID" value="XM_024719939.1"/>
</dbReference>
<keyword evidence="1" id="KW-1133">Transmembrane helix</keyword>
<dbReference type="AlphaFoldDB" id="A0A0N7L841"/>
<accession>A0A0N7L841</accession>
<proteinExistence type="predicted"/>
<dbReference type="EMBL" id="CCYD01003042">
    <property type="protein sequence ID" value="CEG48819.1"/>
    <property type="molecule type" value="Genomic_DNA"/>
</dbReference>
<dbReference type="Proteomes" id="UP000054928">
    <property type="component" value="Unassembled WGS sequence"/>
</dbReference>